<evidence type="ECO:0000256" key="12">
    <source>
        <dbReference type="ARBA" id="ARBA00023136"/>
    </source>
</evidence>
<comment type="pathway">
    <text evidence="3">Secondary metabolite biosynthesis.</text>
</comment>
<evidence type="ECO:0000256" key="2">
    <source>
        <dbReference type="ARBA" id="ARBA00004167"/>
    </source>
</evidence>
<evidence type="ECO:0000256" key="11">
    <source>
        <dbReference type="ARBA" id="ARBA00023033"/>
    </source>
</evidence>
<keyword evidence="10 13" id="KW-0408">Iron</keyword>
<name>A0A1C7MIC6_GRIFR</name>
<evidence type="ECO:0000256" key="7">
    <source>
        <dbReference type="ARBA" id="ARBA00022723"/>
    </source>
</evidence>
<protein>
    <submittedName>
        <fullName evidence="15">O-methylsterigmatocystin oxidoreductase</fullName>
    </submittedName>
</protein>
<evidence type="ECO:0000256" key="5">
    <source>
        <dbReference type="ARBA" id="ARBA00022617"/>
    </source>
</evidence>
<keyword evidence="7 13" id="KW-0479">Metal-binding</keyword>
<organism evidence="15 16">
    <name type="scientific">Grifola frondosa</name>
    <name type="common">Maitake</name>
    <name type="synonym">Polyporus frondosus</name>
    <dbReference type="NCBI Taxonomy" id="5627"/>
    <lineage>
        <taxon>Eukaryota</taxon>
        <taxon>Fungi</taxon>
        <taxon>Dikarya</taxon>
        <taxon>Basidiomycota</taxon>
        <taxon>Agaricomycotina</taxon>
        <taxon>Agaricomycetes</taxon>
        <taxon>Polyporales</taxon>
        <taxon>Grifolaceae</taxon>
        <taxon>Grifola</taxon>
    </lineage>
</organism>
<evidence type="ECO:0000256" key="6">
    <source>
        <dbReference type="ARBA" id="ARBA00022692"/>
    </source>
</evidence>
<comment type="similarity">
    <text evidence="4 14">Belongs to the cytochrome P450 family.</text>
</comment>
<evidence type="ECO:0000313" key="16">
    <source>
        <dbReference type="Proteomes" id="UP000092993"/>
    </source>
</evidence>
<evidence type="ECO:0000256" key="10">
    <source>
        <dbReference type="ARBA" id="ARBA00023004"/>
    </source>
</evidence>
<evidence type="ECO:0000256" key="9">
    <source>
        <dbReference type="ARBA" id="ARBA00023002"/>
    </source>
</evidence>
<evidence type="ECO:0000256" key="8">
    <source>
        <dbReference type="ARBA" id="ARBA00022989"/>
    </source>
</evidence>
<keyword evidence="6" id="KW-0812">Transmembrane</keyword>
<dbReference type="PRINTS" id="PR00463">
    <property type="entry name" value="EP450I"/>
</dbReference>
<keyword evidence="9 14" id="KW-0560">Oxidoreductase</keyword>
<keyword evidence="16" id="KW-1185">Reference proteome</keyword>
<evidence type="ECO:0000256" key="4">
    <source>
        <dbReference type="ARBA" id="ARBA00010617"/>
    </source>
</evidence>
<dbReference type="STRING" id="5627.A0A1C7MIC6"/>
<dbReference type="AlphaFoldDB" id="A0A1C7MIC6"/>
<dbReference type="GO" id="GO:0005506">
    <property type="term" value="F:iron ion binding"/>
    <property type="evidence" value="ECO:0007669"/>
    <property type="project" value="InterPro"/>
</dbReference>
<sequence length="510" mass="56610">MAFTLNLLDIAVVGLVVLLLNRIFVRRRVGPLPPGPKGLPLIGNVLDMPTSHEWKTFAKWGDRWGDIISVTLFGQPIVVLNSSRHAFDMLDKKSAIYSDRPTIVVGGEMIGWNRTLALLPYGSNFRDYRRLLSQLVGSRKSIARFHPFLDEQTRNFIVRLHDAPNDVVKQVRKAAGSIILMMSHGYKVQDGEDPIVNTVDKATEEFALCTAPGAFLADIFPILRYIPSWFPGAGWKTTVSAWRENLRIMSDVPHEFVKSHMAAGTAIPSFTSANLEGNVTPEREQLVKWAAASLYAGGADTTVSAINTFFLAMTCNPDVQRRAQQEIDAVIGSDRLPNSADREQLPYVTALFLEVLRWNPVAPLGVPHRLIEDDIHAGYLLPKGTIVITNIWKFLHDPHAYVDPMTFNPERFLPSPNKAPEQDPREIIFGFGRRICPGLNLADSSIWLSCAMSLAAFDISKATENGAVVEPSLEYSTGTISHPPPFKCSIKPRSAKAEALIRSMGDFKQE</sequence>
<dbReference type="CDD" id="cd11065">
    <property type="entry name" value="CYP64-like"/>
    <property type="match status" value="1"/>
</dbReference>
<dbReference type="GO" id="GO:0016020">
    <property type="term" value="C:membrane"/>
    <property type="evidence" value="ECO:0007669"/>
    <property type="project" value="UniProtKB-SubCell"/>
</dbReference>
<comment type="caution">
    <text evidence="15">The sequence shown here is derived from an EMBL/GenBank/DDBJ whole genome shotgun (WGS) entry which is preliminary data.</text>
</comment>
<comment type="subcellular location">
    <subcellularLocation>
        <location evidence="2">Membrane</location>
        <topology evidence="2">Single-pass membrane protein</topology>
    </subcellularLocation>
</comment>
<evidence type="ECO:0000256" key="14">
    <source>
        <dbReference type="RuleBase" id="RU000461"/>
    </source>
</evidence>
<dbReference type="GO" id="GO:0004497">
    <property type="term" value="F:monooxygenase activity"/>
    <property type="evidence" value="ECO:0007669"/>
    <property type="project" value="UniProtKB-KW"/>
</dbReference>
<feature type="binding site" description="axial binding residue" evidence="13">
    <location>
        <position position="436"/>
    </location>
    <ligand>
        <name>heme</name>
        <dbReference type="ChEBI" id="CHEBI:30413"/>
    </ligand>
    <ligandPart>
        <name>Fe</name>
        <dbReference type="ChEBI" id="CHEBI:18248"/>
    </ligandPart>
</feature>
<dbReference type="Pfam" id="PF00067">
    <property type="entry name" value="p450"/>
    <property type="match status" value="1"/>
</dbReference>
<gene>
    <name evidence="15" type="primary">ordA_20</name>
    <name evidence="15" type="ORF">A0H81_03644</name>
</gene>
<dbReference type="PANTHER" id="PTHR46300">
    <property type="entry name" value="P450, PUTATIVE (EUROFUNG)-RELATED-RELATED"/>
    <property type="match status" value="1"/>
</dbReference>
<dbReference type="Proteomes" id="UP000092993">
    <property type="component" value="Unassembled WGS sequence"/>
</dbReference>
<dbReference type="PROSITE" id="PS00086">
    <property type="entry name" value="CYTOCHROME_P450"/>
    <property type="match status" value="1"/>
</dbReference>
<evidence type="ECO:0000256" key="3">
    <source>
        <dbReference type="ARBA" id="ARBA00005179"/>
    </source>
</evidence>
<reference evidence="15 16" key="1">
    <citation type="submission" date="2016-03" db="EMBL/GenBank/DDBJ databases">
        <title>Whole genome sequencing of Grifola frondosa 9006-11.</title>
        <authorList>
            <person name="Min B."/>
            <person name="Park H."/>
            <person name="Kim J.-G."/>
            <person name="Cho H."/>
            <person name="Oh Y.-L."/>
            <person name="Kong W.-S."/>
            <person name="Choi I.-G."/>
        </authorList>
    </citation>
    <scope>NUCLEOTIDE SEQUENCE [LARGE SCALE GENOMIC DNA]</scope>
    <source>
        <strain evidence="15 16">9006-11</strain>
    </source>
</reference>
<keyword evidence="11 14" id="KW-0503">Monooxygenase</keyword>
<proteinExistence type="inferred from homology"/>
<dbReference type="InterPro" id="IPR017972">
    <property type="entry name" value="Cyt_P450_CS"/>
</dbReference>
<evidence type="ECO:0000256" key="1">
    <source>
        <dbReference type="ARBA" id="ARBA00001971"/>
    </source>
</evidence>
<dbReference type="PANTHER" id="PTHR46300:SF7">
    <property type="entry name" value="P450, PUTATIVE (EUROFUNG)-RELATED"/>
    <property type="match status" value="1"/>
</dbReference>
<dbReference type="GO" id="GO:0016705">
    <property type="term" value="F:oxidoreductase activity, acting on paired donors, with incorporation or reduction of molecular oxygen"/>
    <property type="evidence" value="ECO:0007669"/>
    <property type="project" value="InterPro"/>
</dbReference>
<dbReference type="InterPro" id="IPR036396">
    <property type="entry name" value="Cyt_P450_sf"/>
</dbReference>
<accession>A0A1C7MIC6</accession>
<dbReference type="Gene3D" id="1.10.630.10">
    <property type="entry name" value="Cytochrome P450"/>
    <property type="match status" value="1"/>
</dbReference>
<evidence type="ECO:0000313" key="15">
    <source>
        <dbReference type="EMBL" id="OBZ76387.1"/>
    </source>
</evidence>
<keyword evidence="8" id="KW-1133">Transmembrane helix</keyword>
<keyword evidence="5 13" id="KW-0349">Heme</keyword>
<dbReference type="InterPro" id="IPR002401">
    <property type="entry name" value="Cyt_P450_E_grp-I"/>
</dbReference>
<dbReference type="GO" id="GO:0020037">
    <property type="term" value="F:heme binding"/>
    <property type="evidence" value="ECO:0007669"/>
    <property type="project" value="InterPro"/>
</dbReference>
<dbReference type="EMBL" id="LUGG01000003">
    <property type="protein sequence ID" value="OBZ76387.1"/>
    <property type="molecule type" value="Genomic_DNA"/>
</dbReference>
<dbReference type="SUPFAM" id="SSF48264">
    <property type="entry name" value="Cytochrome P450"/>
    <property type="match status" value="1"/>
</dbReference>
<dbReference type="OrthoDB" id="2789670at2759"/>
<keyword evidence="12" id="KW-0472">Membrane</keyword>
<evidence type="ECO:0000256" key="13">
    <source>
        <dbReference type="PIRSR" id="PIRSR602401-1"/>
    </source>
</evidence>
<comment type="cofactor">
    <cofactor evidence="1 13">
        <name>heme</name>
        <dbReference type="ChEBI" id="CHEBI:30413"/>
    </cofactor>
</comment>
<dbReference type="InterPro" id="IPR001128">
    <property type="entry name" value="Cyt_P450"/>
</dbReference>
<dbReference type="InterPro" id="IPR050364">
    <property type="entry name" value="Cytochrome_P450_fung"/>
</dbReference>
<dbReference type="OMA" id="TEPCKVQ"/>